<reference evidence="1 2" key="1">
    <citation type="journal article" date="2018" name="Science">
        <title>The opium poppy genome and morphinan production.</title>
        <authorList>
            <person name="Guo L."/>
            <person name="Winzer T."/>
            <person name="Yang X."/>
            <person name="Li Y."/>
            <person name="Ning Z."/>
            <person name="He Z."/>
            <person name="Teodor R."/>
            <person name="Lu Y."/>
            <person name="Bowser T.A."/>
            <person name="Graham I.A."/>
            <person name="Ye K."/>
        </authorList>
    </citation>
    <scope>NUCLEOTIDE SEQUENCE [LARGE SCALE GENOMIC DNA]</scope>
    <source>
        <strain evidence="2">cv. HN1</strain>
        <tissue evidence="1">Leaves</tissue>
    </source>
</reference>
<dbReference type="Gramene" id="RZC80016">
    <property type="protein sequence ID" value="RZC80016"/>
    <property type="gene ID" value="C5167_042595"/>
</dbReference>
<organism evidence="1 2">
    <name type="scientific">Papaver somniferum</name>
    <name type="common">Opium poppy</name>
    <dbReference type="NCBI Taxonomy" id="3469"/>
    <lineage>
        <taxon>Eukaryota</taxon>
        <taxon>Viridiplantae</taxon>
        <taxon>Streptophyta</taxon>
        <taxon>Embryophyta</taxon>
        <taxon>Tracheophyta</taxon>
        <taxon>Spermatophyta</taxon>
        <taxon>Magnoliopsida</taxon>
        <taxon>Ranunculales</taxon>
        <taxon>Papaveraceae</taxon>
        <taxon>Papaveroideae</taxon>
        <taxon>Papaver</taxon>
    </lineage>
</organism>
<sequence length="300" mass="35001">MGTTREQMEIEHWRLACLVLKHHNNDLMMESSKVKRRFQEEGFKEGVEISQKHDDPNVTVYKRKKCADTMEMENHHWRLACLVLKHQNNELTMECSQLKKKYEEGFKEGIEISRKHDDPSVIIYKRKKCCTDVLEDDQRGKCQKCTELNREIDDLKLMKKRDAVEIEDLRINCMEMDIEVTALSNHEIDLEKELEAYIIKCQGLSAEIQRKGTELENLEVVNGRLDRQCEMYRAKCIAMEDKIKGLIEEGIVMSGIVMSERETSARERIRHLEGFGKATLWRANLILVLKAGKTGGQERS</sequence>
<keyword evidence="2" id="KW-1185">Reference proteome</keyword>
<accession>A0A4Y7L4A8</accession>
<dbReference type="EMBL" id="CM010724">
    <property type="protein sequence ID" value="RZC80016.1"/>
    <property type="molecule type" value="Genomic_DNA"/>
</dbReference>
<gene>
    <name evidence="1" type="ORF">C5167_042595</name>
</gene>
<dbReference type="Proteomes" id="UP000316621">
    <property type="component" value="Chromosome 10"/>
</dbReference>
<evidence type="ECO:0000313" key="1">
    <source>
        <dbReference type="EMBL" id="RZC80016.1"/>
    </source>
</evidence>
<protein>
    <submittedName>
        <fullName evidence="1">Uncharacterized protein</fullName>
    </submittedName>
</protein>
<proteinExistence type="predicted"/>
<name>A0A4Y7L4A8_PAPSO</name>
<evidence type="ECO:0000313" key="2">
    <source>
        <dbReference type="Proteomes" id="UP000316621"/>
    </source>
</evidence>
<dbReference type="AlphaFoldDB" id="A0A4Y7L4A8"/>